<dbReference type="Proteomes" id="UP000054279">
    <property type="component" value="Unassembled WGS sequence"/>
</dbReference>
<dbReference type="GO" id="GO:0047536">
    <property type="term" value="F:2-aminoadipate transaminase activity"/>
    <property type="evidence" value="ECO:0007669"/>
    <property type="project" value="TreeGrafter"/>
</dbReference>
<dbReference type="AlphaFoldDB" id="A0A0C9U3U8"/>
<name>A0A0C9U3U8_SPHS4</name>
<dbReference type="PANTHER" id="PTHR42858">
    <property type="entry name" value="AMINOTRANSFERASE"/>
    <property type="match status" value="1"/>
</dbReference>
<sequence length="183" mass="20674">MAPWKTISLKSRESFNILIVIRDCRSIPYHAHLWCIYDFGVTTVHLRTSKKDITKRVFTSNATYFCEFGIIRNAGYTFPADAEATGQTTDVERISEDAEGIDVDALEERISQLDSESLPSAADISQDRKRFRYALYLVPTFSNPTGTVLSAARREKLIKLAAKHDILVIFDDVPSTSEIGCYR</sequence>
<dbReference type="Pfam" id="PF00155">
    <property type="entry name" value="Aminotran_1_2"/>
    <property type="match status" value="1"/>
</dbReference>
<dbReference type="OrthoDB" id="691673at2759"/>
<dbReference type="InterPro" id="IPR004839">
    <property type="entry name" value="Aminotransferase_I/II_large"/>
</dbReference>
<protein>
    <recommendedName>
        <fullName evidence="1">Aminotransferase class I/classII large domain-containing protein</fullName>
    </recommendedName>
</protein>
<keyword evidence="3" id="KW-1185">Reference proteome</keyword>
<reference evidence="2 3" key="1">
    <citation type="submission" date="2014-06" db="EMBL/GenBank/DDBJ databases">
        <title>Evolutionary Origins and Diversification of the Mycorrhizal Mutualists.</title>
        <authorList>
            <consortium name="DOE Joint Genome Institute"/>
            <consortium name="Mycorrhizal Genomics Consortium"/>
            <person name="Kohler A."/>
            <person name="Kuo A."/>
            <person name="Nagy L.G."/>
            <person name="Floudas D."/>
            <person name="Copeland A."/>
            <person name="Barry K.W."/>
            <person name="Cichocki N."/>
            <person name="Veneault-Fourrey C."/>
            <person name="LaButti K."/>
            <person name="Lindquist E.A."/>
            <person name="Lipzen A."/>
            <person name="Lundell T."/>
            <person name="Morin E."/>
            <person name="Murat C."/>
            <person name="Riley R."/>
            <person name="Ohm R."/>
            <person name="Sun H."/>
            <person name="Tunlid A."/>
            <person name="Henrissat B."/>
            <person name="Grigoriev I.V."/>
            <person name="Hibbett D.S."/>
            <person name="Martin F."/>
        </authorList>
    </citation>
    <scope>NUCLEOTIDE SEQUENCE [LARGE SCALE GENOMIC DNA]</scope>
    <source>
        <strain evidence="2 3">SS14</strain>
    </source>
</reference>
<evidence type="ECO:0000313" key="2">
    <source>
        <dbReference type="EMBL" id="KIJ28864.1"/>
    </source>
</evidence>
<dbReference type="GO" id="GO:0030170">
    <property type="term" value="F:pyridoxal phosphate binding"/>
    <property type="evidence" value="ECO:0007669"/>
    <property type="project" value="InterPro"/>
</dbReference>
<evidence type="ECO:0000313" key="3">
    <source>
        <dbReference type="Proteomes" id="UP000054279"/>
    </source>
</evidence>
<dbReference type="HOGENOM" id="CLU_1476025_0_0_1"/>
<organism evidence="2 3">
    <name type="scientific">Sphaerobolus stellatus (strain SS14)</name>
    <dbReference type="NCBI Taxonomy" id="990650"/>
    <lineage>
        <taxon>Eukaryota</taxon>
        <taxon>Fungi</taxon>
        <taxon>Dikarya</taxon>
        <taxon>Basidiomycota</taxon>
        <taxon>Agaricomycotina</taxon>
        <taxon>Agaricomycetes</taxon>
        <taxon>Phallomycetidae</taxon>
        <taxon>Geastrales</taxon>
        <taxon>Sphaerobolaceae</taxon>
        <taxon>Sphaerobolus</taxon>
    </lineage>
</organism>
<proteinExistence type="predicted"/>
<dbReference type="InterPro" id="IPR015421">
    <property type="entry name" value="PyrdxlP-dep_Trfase_major"/>
</dbReference>
<dbReference type="PANTHER" id="PTHR42858:SF1">
    <property type="entry name" value="LD15494P"/>
    <property type="match status" value="1"/>
</dbReference>
<gene>
    <name evidence="2" type="ORF">M422DRAFT_54455</name>
</gene>
<dbReference type="InterPro" id="IPR015424">
    <property type="entry name" value="PyrdxlP-dep_Trfase"/>
</dbReference>
<feature type="domain" description="Aminotransferase class I/classII large" evidence="1">
    <location>
        <begin position="93"/>
        <end position="173"/>
    </location>
</feature>
<dbReference type="SUPFAM" id="SSF53383">
    <property type="entry name" value="PLP-dependent transferases"/>
    <property type="match status" value="1"/>
</dbReference>
<dbReference type="Gene3D" id="3.40.640.10">
    <property type="entry name" value="Type I PLP-dependent aspartate aminotransferase-like (Major domain)"/>
    <property type="match status" value="1"/>
</dbReference>
<accession>A0A0C9U3U8</accession>
<evidence type="ECO:0000259" key="1">
    <source>
        <dbReference type="Pfam" id="PF00155"/>
    </source>
</evidence>
<dbReference type="EMBL" id="KN837296">
    <property type="protein sequence ID" value="KIJ28864.1"/>
    <property type="molecule type" value="Genomic_DNA"/>
</dbReference>